<evidence type="ECO:0000313" key="9">
    <source>
        <dbReference type="EMBL" id="APT58200.1"/>
    </source>
</evidence>
<sequence length="140" mass="15155">MEPTRRDTAATGPLGRDPIALSEQRLKWLDQRQAVLSQNVANADTPHYRARDITPFADLLASKGGPALARTNARHLQPPGAGSGPARVHAERRAVEETPDGNAVSLEEQAMKVADTETAHQLATGLRRSWLGMFKTALGR</sequence>
<dbReference type="KEGG" id="rgi:RGI145_14875"/>
<evidence type="ECO:0000256" key="5">
    <source>
        <dbReference type="ARBA" id="ARBA00024934"/>
    </source>
</evidence>
<dbReference type="RefSeq" id="WP_075798975.1">
    <property type="nucleotide sequence ID" value="NZ_CP015583.1"/>
</dbReference>
<evidence type="ECO:0000256" key="6">
    <source>
        <dbReference type="PIRNR" id="PIRNR002889"/>
    </source>
</evidence>
<dbReference type="STRING" id="257708.RGI145_14875"/>
<proteinExistence type="inferred from homology"/>
<evidence type="ECO:0000259" key="8">
    <source>
        <dbReference type="Pfam" id="PF00460"/>
    </source>
</evidence>
<dbReference type="EMBL" id="CP015583">
    <property type="protein sequence ID" value="APT58200.1"/>
    <property type="molecule type" value="Genomic_DNA"/>
</dbReference>
<keyword evidence="9" id="KW-0966">Cell projection</keyword>
<keyword evidence="4 6" id="KW-0975">Bacterial flagellum</keyword>
<dbReference type="InterPro" id="IPR006300">
    <property type="entry name" value="FlgB"/>
</dbReference>
<dbReference type="InterPro" id="IPR001444">
    <property type="entry name" value="Flag_bb_rod_N"/>
</dbReference>
<dbReference type="PIRSF" id="PIRSF002889">
    <property type="entry name" value="Rod_FlgB"/>
    <property type="match status" value="1"/>
</dbReference>
<gene>
    <name evidence="9" type="ORF">RGI145_14875</name>
</gene>
<keyword evidence="9" id="KW-0969">Cilium</keyword>
<reference evidence="9 10" key="1">
    <citation type="submission" date="2016-05" db="EMBL/GenBank/DDBJ databases">
        <title>Complete Genome and Methylome Analysis of Psychrotrophic Bacterial Isolates from Antarctic Lake Untersee.</title>
        <authorList>
            <person name="Fomenkov A."/>
            <person name="Akimov V.N."/>
            <person name="Vasilyeva L.V."/>
            <person name="Andersen D."/>
            <person name="Vincze T."/>
            <person name="Roberts R.J."/>
        </authorList>
    </citation>
    <scope>NUCLEOTIDE SEQUENCE [LARGE SCALE GENOMIC DNA]</scope>
    <source>
        <strain evidence="9 10">U14-5</strain>
    </source>
</reference>
<evidence type="ECO:0000256" key="3">
    <source>
        <dbReference type="ARBA" id="ARBA00014376"/>
    </source>
</evidence>
<evidence type="ECO:0000256" key="1">
    <source>
        <dbReference type="ARBA" id="ARBA00004117"/>
    </source>
</evidence>
<comment type="function">
    <text evidence="5 6">Structural component of flagellum, the bacterial motility apparatus. Part of the rod structure of flagellar basal body.</text>
</comment>
<name>A0A1L7AHL1_9PROT</name>
<evidence type="ECO:0000256" key="4">
    <source>
        <dbReference type="ARBA" id="ARBA00023143"/>
    </source>
</evidence>
<comment type="subunit">
    <text evidence="6">The basal body constitutes a major portion of the flagellar organelle and consists of a number of rings mounted on a central rod.</text>
</comment>
<keyword evidence="9" id="KW-0282">Flagellum</keyword>
<organism evidence="9 10">
    <name type="scientific">Roseomonas gilardii</name>
    <dbReference type="NCBI Taxonomy" id="257708"/>
    <lineage>
        <taxon>Bacteria</taxon>
        <taxon>Pseudomonadati</taxon>
        <taxon>Pseudomonadota</taxon>
        <taxon>Alphaproteobacteria</taxon>
        <taxon>Acetobacterales</taxon>
        <taxon>Roseomonadaceae</taxon>
        <taxon>Roseomonas</taxon>
    </lineage>
</organism>
<comment type="subcellular location">
    <subcellularLocation>
        <location evidence="1 6">Bacterial flagellum basal body</location>
    </subcellularLocation>
</comment>
<dbReference type="Proteomes" id="UP000185494">
    <property type="component" value="Chromosome 1"/>
</dbReference>
<comment type="similarity">
    <text evidence="2 6">Belongs to the flagella basal body rod proteins family.</text>
</comment>
<evidence type="ECO:0000256" key="7">
    <source>
        <dbReference type="SAM" id="MobiDB-lite"/>
    </source>
</evidence>
<feature type="region of interest" description="Disordered" evidence="7">
    <location>
        <begin position="71"/>
        <end position="103"/>
    </location>
</feature>
<evidence type="ECO:0000256" key="2">
    <source>
        <dbReference type="ARBA" id="ARBA00009677"/>
    </source>
</evidence>
<dbReference type="GO" id="GO:0030694">
    <property type="term" value="C:bacterial-type flagellum basal body, rod"/>
    <property type="evidence" value="ECO:0007669"/>
    <property type="project" value="InterPro"/>
</dbReference>
<dbReference type="Pfam" id="PF00460">
    <property type="entry name" value="Flg_bb_rod"/>
    <property type="match status" value="1"/>
</dbReference>
<dbReference type="eggNOG" id="COG1815">
    <property type="taxonomic scope" value="Bacteria"/>
</dbReference>
<dbReference type="AlphaFoldDB" id="A0A1L7AHL1"/>
<feature type="domain" description="Flagellar basal body rod protein N-terminal" evidence="8">
    <location>
        <begin position="26"/>
        <end position="48"/>
    </location>
</feature>
<evidence type="ECO:0000313" key="10">
    <source>
        <dbReference type="Proteomes" id="UP000185494"/>
    </source>
</evidence>
<dbReference type="GO" id="GO:0071973">
    <property type="term" value="P:bacterial-type flagellum-dependent cell motility"/>
    <property type="evidence" value="ECO:0007669"/>
    <property type="project" value="InterPro"/>
</dbReference>
<accession>A0A1L7AHL1</accession>
<protein>
    <recommendedName>
        <fullName evidence="3 6">Flagellar basal body rod protein FlgB</fullName>
    </recommendedName>
</protein>